<protein>
    <submittedName>
        <fullName evidence="3">Alpha/beta hydrolase</fullName>
    </submittedName>
</protein>
<proteinExistence type="predicted"/>
<feature type="domain" description="BD-FAE-like" evidence="2">
    <location>
        <begin position="53"/>
        <end position="246"/>
    </location>
</feature>
<evidence type="ECO:0000313" key="3">
    <source>
        <dbReference type="EMBL" id="HEN14631.1"/>
    </source>
</evidence>
<reference evidence="3" key="1">
    <citation type="journal article" date="2020" name="mSystems">
        <title>Genome- and Community-Level Interaction Insights into Carbon Utilization and Element Cycling Functions of Hydrothermarchaeota in Hydrothermal Sediment.</title>
        <authorList>
            <person name="Zhou Z."/>
            <person name="Liu Y."/>
            <person name="Xu W."/>
            <person name="Pan J."/>
            <person name="Luo Z.H."/>
            <person name="Li M."/>
        </authorList>
    </citation>
    <scope>NUCLEOTIDE SEQUENCE [LARGE SCALE GENOMIC DNA]</scope>
    <source>
        <strain evidence="3">SpSt-339</strain>
    </source>
</reference>
<gene>
    <name evidence="3" type="ORF">ENQ76_04075</name>
</gene>
<dbReference type="GO" id="GO:0016787">
    <property type="term" value="F:hydrolase activity"/>
    <property type="evidence" value="ECO:0007669"/>
    <property type="project" value="UniProtKB-KW"/>
</dbReference>
<dbReference type="InterPro" id="IPR049492">
    <property type="entry name" value="BD-FAE-like_dom"/>
</dbReference>
<dbReference type="Gene3D" id="3.40.50.1820">
    <property type="entry name" value="alpha/beta hydrolase"/>
    <property type="match status" value="1"/>
</dbReference>
<evidence type="ECO:0000256" key="1">
    <source>
        <dbReference type="ARBA" id="ARBA00022801"/>
    </source>
</evidence>
<evidence type="ECO:0000259" key="2">
    <source>
        <dbReference type="Pfam" id="PF20434"/>
    </source>
</evidence>
<dbReference type="SUPFAM" id="SSF53474">
    <property type="entry name" value="alpha/beta-Hydrolases"/>
    <property type="match status" value="1"/>
</dbReference>
<organism evidence="3">
    <name type="scientific">Schlesneria paludicola</name>
    <dbReference type="NCBI Taxonomy" id="360056"/>
    <lineage>
        <taxon>Bacteria</taxon>
        <taxon>Pseudomonadati</taxon>
        <taxon>Planctomycetota</taxon>
        <taxon>Planctomycetia</taxon>
        <taxon>Planctomycetales</taxon>
        <taxon>Planctomycetaceae</taxon>
        <taxon>Schlesneria</taxon>
    </lineage>
</organism>
<sequence length="395" mass="42187">MRLPWLGVVVCCAAVWCQGAQRSHAADEKVLLWPQGAPGKQGDEDVDKAWLWVYPAAREKANGTAIVVCPGGGYGALAVDHEGTQIARWLNSIGVSAYVLKYRLGPRYRHPAPMQDVQRALQYVRSNAAANGIAPNRIGVMGFSAGGHLASTAATHVLDADPNAADPVAKVSSRPDFAVLAYPVISMTEPWGHAGSKRNLLGENPDPDLAKLMSNEQQVSPQTPPTFLFHTAEDTGVPVENSLAFFAACRKHKVPAELHVYQFGPHGVGLAPGDPALSTWKERLHDWLRNSGFLADVQRAEVSGKITVAGEPVKWGQVRFTPASVHAPIAFAMVRNGAFKVDAAHGPVVGQNTVEVVTMGDIVPHPTVSDAAVKKSPTLRVEITAGTQTLELTLP</sequence>
<dbReference type="PANTHER" id="PTHR48081:SF6">
    <property type="entry name" value="PEPTIDASE S9 PROLYL OLIGOPEPTIDASE CATALYTIC DOMAIN-CONTAINING PROTEIN"/>
    <property type="match status" value="1"/>
</dbReference>
<dbReference type="EMBL" id="DSOK01000124">
    <property type="protein sequence ID" value="HEN14631.1"/>
    <property type="molecule type" value="Genomic_DNA"/>
</dbReference>
<accession>A0A7C2NVY8</accession>
<dbReference type="AlphaFoldDB" id="A0A7C2NVY8"/>
<dbReference type="InterPro" id="IPR029058">
    <property type="entry name" value="AB_hydrolase_fold"/>
</dbReference>
<dbReference type="InterPro" id="IPR050300">
    <property type="entry name" value="GDXG_lipolytic_enzyme"/>
</dbReference>
<dbReference type="Pfam" id="PF20434">
    <property type="entry name" value="BD-FAE"/>
    <property type="match status" value="1"/>
</dbReference>
<dbReference type="PANTHER" id="PTHR48081">
    <property type="entry name" value="AB HYDROLASE SUPERFAMILY PROTEIN C4A8.06C"/>
    <property type="match status" value="1"/>
</dbReference>
<name>A0A7C2NVY8_9PLAN</name>
<comment type="caution">
    <text evidence="3">The sequence shown here is derived from an EMBL/GenBank/DDBJ whole genome shotgun (WGS) entry which is preliminary data.</text>
</comment>
<keyword evidence="1 3" id="KW-0378">Hydrolase</keyword>